<evidence type="ECO:0000313" key="3">
    <source>
        <dbReference type="Proteomes" id="UP000295301"/>
    </source>
</evidence>
<accession>A0A4R5VGD9</accession>
<dbReference type="Proteomes" id="UP000295301">
    <property type="component" value="Unassembled WGS sequence"/>
</dbReference>
<protein>
    <submittedName>
        <fullName evidence="2">Uncharacterized protein</fullName>
    </submittedName>
</protein>
<feature type="signal peptide" evidence="1">
    <location>
        <begin position="1"/>
        <end position="32"/>
    </location>
</feature>
<keyword evidence="1" id="KW-0732">Signal</keyword>
<organism evidence="2 3">
    <name type="scientific">Antarcticimicrobium luteum</name>
    <dbReference type="NCBI Taxonomy" id="2547397"/>
    <lineage>
        <taxon>Bacteria</taxon>
        <taxon>Pseudomonadati</taxon>
        <taxon>Pseudomonadota</taxon>
        <taxon>Alphaproteobacteria</taxon>
        <taxon>Rhodobacterales</taxon>
        <taxon>Paracoccaceae</taxon>
        <taxon>Antarcticimicrobium</taxon>
    </lineage>
</organism>
<gene>
    <name evidence="2" type="ORF">E1832_02075</name>
</gene>
<evidence type="ECO:0000313" key="2">
    <source>
        <dbReference type="EMBL" id="TDK52127.1"/>
    </source>
</evidence>
<sequence>MRGQRVMRASVRATVGLAFALLPGLGAAQDWAQDWAMSQFDDGSFFSATLAPVDGPGPALVCGERSPQGVSPAVTGNTEPDITPPGAFRVYISDRAIGAPGAHLQTRDDVLLVAGDDGFRLRGLRWNDLFSTWELDLPETDPAFAAIAGQDRFELRSDRGNHVISAMGFGEGVRQLSGYCRAMFAAVGRPWPQQGAAGARGVTMRQAAEADIRRGCGGPASWTPEALKSANIDGDGAEDIVLDWREVTCSGYGSSLFCGAAMCSADLYISALYPRRGKPESWLAQGLRIQPLSNGMDGVVMGSSLASCSQIGLPGGCESTMYWNGTGLAPLR</sequence>
<reference evidence="2 3" key="1">
    <citation type="submission" date="2019-03" db="EMBL/GenBank/DDBJ databases">
        <title>Ruegeria lutea sp. nov., a novel strain, isolated from marine sediment, the Masan Bay, South Korea.</title>
        <authorList>
            <person name="Kim J."/>
            <person name="Kim D.-Y."/>
            <person name="Lee S.-S."/>
        </authorList>
    </citation>
    <scope>NUCLEOTIDE SEQUENCE [LARGE SCALE GENOMIC DNA]</scope>
    <source>
        <strain evidence="2 3">318-1</strain>
    </source>
</reference>
<proteinExistence type="predicted"/>
<keyword evidence="3" id="KW-1185">Reference proteome</keyword>
<dbReference type="OrthoDB" id="7852590at2"/>
<comment type="caution">
    <text evidence="2">The sequence shown here is derived from an EMBL/GenBank/DDBJ whole genome shotgun (WGS) entry which is preliminary data.</text>
</comment>
<dbReference type="EMBL" id="SMUV01000040">
    <property type="protein sequence ID" value="TDK52127.1"/>
    <property type="molecule type" value="Genomic_DNA"/>
</dbReference>
<evidence type="ECO:0000256" key="1">
    <source>
        <dbReference type="SAM" id="SignalP"/>
    </source>
</evidence>
<dbReference type="AlphaFoldDB" id="A0A4R5VGD9"/>
<feature type="chain" id="PRO_5020540817" evidence="1">
    <location>
        <begin position="33"/>
        <end position="332"/>
    </location>
</feature>
<name>A0A4R5VGD9_9RHOB</name>